<feature type="transmembrane region" description="Helical" evidence="7">
    <location>
        <begin position="206"/>
        <end position="228"/>
    </location>
</feature>
<comment type="caution">
    <text evidence="9">The sequence shown here is derived from an EMBL/GenBank/DDBJ whole genome shotgun (WGS) entry which is preliminary data.</text>
</comment>
<evidence type="ECO:0000256" key="2">
    <source>
        <dbReference type="ARBA" id="ARBA00022448"/>
    </source>
</evidence>
<keyword evidence="4 7" id="KW-0812">Transmembrane</keyword>
<accession>A0ABW9G6H9</accession>
<evidence type="ECO:0000256" key="6">
    <source>
        <dbReference type="ARBA" id="ARBA00023136"/>
    </source>
</evidence>
<dbReference type="Pfam" id="PF07690">
    <property type="entry name" value="MFS_1"/>
    <property type="match status" value="1"/>
</dbReference>
<name>A0ABW9G6H9_9GAMM</name>
<feature type="transmembrane region" description="Helical" evidence="7">
    <location>
        <begin position="135"/>
        <end position="154"/>
    </location>
</feature>
<evidence type="ECO:0000256" key="5">
    <source>
        <dbReference type="ARBA" id="ARBA00022989"/>
    </source>
</evidence>
<dbReference type="InterPro" id="IPR005828">
    <property type="entry name" value="MFS_sugar_transport-like"/>
</dbReference>
<feature type="domain" description="Major facilitator superfamily (MFS) profile" evidence="8">
    <location>
        <begin position="8"/>
        <end position="396"/>
    </location>
</feature>
<feature type="transmembrane region" description="Helical" evidence="7">
    <location>
        <begin position="342"/>
        <end position="364"/>
    </location>
</feature>
<dbReference type="PROSITE" id="PS50850">
    <property type="entry name" value="MFS"/>
    <property type="match status" value="1"/>
</dbReference>
<dbReference type="Proteomes" id="UP001629953">
    <property type="component" value="Unassembled WGS sequence"/>
</dbReference>
<dbReference type="PRINTS" id="PR01035">
    <property type="entry name" value="TCRTETA"/>
</dbReference>
<comment type="subcellular location">
    <subcellularLocation>
        <location evidence="1">Cell membrane</location>
        <topology evidence="1">Multi-pass membrane protein</topology>
    </subcellularLocation>
</comment>
<dbReference type="InterPro" id="IPR020846">
    <property type="entry name" value="MFS_dom"/>
</dbReference>
<keyword evidence="10" id="KW-1185">Reference proteome</keyword>
<evidence type="ECO:0000313" key="10">
    <source>
        <dbReference type="Proteomes" id="UP001629953"/>
    </source>
</evidence>
<feature type="transmembrane region" description="Helical" evidence="7">
    <location>
        <begin position="370"/>
        <end position="392"/>
    </location>
</feature>
<feature type="transmembrane region" description="Helical" evidence="7">
    <location>
        <begin position="79"/>
        <end position="97"/>
    </location>
</feature>
<reference evidence="9 10" key="1">
    <citation type="journal article" date="2013" name="Int. J. Syst. Evol. Microbiol.">
        <title>Celerinatantimonas yamalensis sp. nov., a cold-adapted diazotrophic bacterium from a cold permafrost brine.</title>
        <authorList>
            <person name="Shcherbakova V."/>
            <person name="Chuvilskaya N."/>
            <person name="Rivkina E."/>
            <person name="Demidov N."/>
            <person name="Uchaeva V."/>
            <person name="Suetin S."/>
            <person name="Suzina N."/>
            <person name="Gilichinsky D."/>
        </authorList>
    </citation>
    <scope>NUCLEOTIDE SEQUENCE [LARGE SCALE GENOMIC DNA]</scope>
    <source>
        <strain evidence="9 10">C7</strain>
    </source>
</reference>
<dbReference type="PANTHER" id="PTHR43414:SF6">
    <property type="entry name" value="MULTIDRUG RESISTANCE PROTEIN MDTG"/>
    <property type="match status" value="1"/>
</dbReference>
<keyword evidence="5 7" id="KW-1133">Transmembrane helix</keyword>
<evidence type="ECO:0000256" key="3">
    <source>
        <dbReference type="ARBA" id="ARBA00022475"/>
    </source>
</evidence>
<keyword evidence="3" id="KW-1003">Cell membrane</keyword>
<dbReference type="RefSeq" id="WP_408623481.1">
    <property type="nucleotide sequence ID" value="NZ_JBEQCT010000003.1"/>
</dbReference>
<dbReference type="EMBL" id="JBEQCT010000003">
    <property type="protein sequence ID" value="MFM2485270.1"/>
    <property type="molecule type" value="Genomic_DNA"/>
</dbReference>
<gene>
    <name evidence="9" type="ORF">ABUE30_09380</name>
</gene>
<feature type="transmembrane region" description="Helical" evidence="7">
    <location>
        <begin position="309"/>
        <end position="330"/>
    </location>
</feature>
<feature type="transmembrane region" description="Helical" evidence="7">
    <location>
        <begin position="48"/>
        <end position="67"/>
    </location>
</feature>
<keyword evidence="6 7" id="KW-0472">Membrane</keyword>
<dbReference type="Pfam" id="PF00083">
    <property type="entry name" value="Sugar_tr"/>
    <property type="match status" value="1"/>
</dbReference>
<evidence type="ECO:0000256" key="4">
    <source>
        <dbReference type="ARBA" id="ARBA00022692"/>
    </source>
</evidence>
<evidence type="ECO:0000256" key="1">
    <source>
        <dbReference type="ARBA" id="ARBA00004651"/>
    </source>
</evidence>
<dbReference type="PANTHER" id="PTHR43414">
    <property type="entry name" value="MULTIDRUG RESISTANCE PROTEIN MDTG"/>
    <property type="match status" value="1"/>
</dbReference>
<organism evidence="9 10">
    <name type="scientific">Celerinatantimonas yamalensis</name>
    <dbReference type="NCBI Taxonomy" id="559956"/>
    <lineage>
        <taxon>Bacteria</taxon>
        <taxon>Pseudomonadati</taxon>
        <taxon>Pseudomonadota</taxon>
        <taxon>Gammaproteobacteria</taxon>
        <taxon>Celerinatantimonadaceae</taxon>
        <taxon>Celerinatantimonas</taxon>
    </lineage>
</organism>
<evidence type="ECO:0000259" key="8">
    <source>
        <dbReference type="PROSITE" id="PS50850"/>
    </source>
</evidence>
<dbReference type="CDD" id="cd17391">
    <property type="entry name" value="MFS_MdtG_MDR_like"/>
    <property type="match status" value="1"/>
</dbReference>
<evidence type="ECO:0000256" key="7">
    <source>
        <dbReference type="SAM" id="Phobius"/>
    </source>
</evidence>
<feature type="transmembrane region" description="Helical" evidence="7">
    <location>
        <begin position="248"/>
        <end position="272"/>
    </location>
</feature>
<dbReference type="InterPro" id="IPR036259">
    <property type="entry name" value="MFS_trans_sf"/>
</dbReference>
<feature type="transmembrane region" description="Helical" evidence="7">
    <location>
        <begin position="284"/>
        <end position="303"/>
    </location>
</feature>
<sequence length="403" mass="43595">MDRSWKLNLLALWLGCFLVGLGMSQILPFLPLYLQQLGVTGQADLSLWSGLVFSGSFIVSAMVSPFWGKLADQRGRKLMLLRASLGMAILMAAQGFVSAPWQLMGLRMLMGLTSGYIPNAMALAAAEMPRERTGWALGTLTTGQVSGVILGPLIGGMMADQMGFRIVFLVTGGLLFCCFLCTWYLVHEQFERPARDEKPLTRQQVFASLSSPGLVLGLFIATMMIQLANGSINPILTLFVSQLSENTHNLAFISGVIAAVPGVSALFSASWLGKLGDRIGSGRILLVALTMTAALLLMVSLVQNTFELGLIRFLMGFCDGAMMPAVQALLAQQVSGKVLGRIFGYNQSFLYLGSVVGPMLGAGVSAYMGYRWVFVISAVLVLVNLFQMHYYLNQPDMARTKSA</sequence>
<dbReference type="InterPro" id="IPR011701">
    <property type="entry name" value="MFS"/>
</dbReference>
<proteinExistence type="predicted"/>
<feature type="transmembrane region" description="Helical" evidence="7">
    <location>
        <begin position="166"/>
        <end position="186"/>
    </location>
</feature>
<keyword evidence="2" id="KW-0813">Transport</keyword>
<dbReference type="Gene3D" id="1.20.1250.20">
    <property type="entry name" value="MFS general substrate transporter like domains"/>
    <property type="match status" value="2"/>
</dbReference>
<dbReference type="SUPFAM" id="SSF103473">
    <property type="entry name" value="MFS general substrate transporter"/>
    <property type="match status" value="1"/>
</dbReference>
<feature type="transmembrane region" description="Helical" evidence="7">
    <location>
        <begin position="103"/>
        <end position="123"/>
    </location>
</feature>
<dbReference type="InterPro" id="IPR001958">
    <property type="entry name" value="Tet-R_TetA/multi-R_MdtG-like"/>
</dbReference>
<protein>
    <submittedName>
        <fullName evidence="9">Multidrug efflux MFS transporter</fullName>
    </submittedName>
</protein>
<evidence type="ECO:0000313" key="9">
    <source>
        <dbReference type="EMBL" id="MFM2485270.1"/>
    </source>
</evidence>